<dbReference type="Gene3D" id="2.60.40.150">
    <property type="entry name" value="C2 domain"/>
    <property type="match status" value="1"/>
</dbReference>
<dbReference type="AlphaFoldDB" id="A0AAV2L4U7"/>
<keyword evidence="15 16" id="KW-0067">ATP-binding</keyword>
<dbReference type="InterPro" id="IPR035892">
    <property type="entry name" value="C2_domain_sf"/>
</dbReference>
<feature type="domain" description="C2" evidence="18">
    <location>
        <begin position="498"/>
        <end position="615"/>
    </location>
</feature>
<evidence type="ECO:0000256" key="6">
    <source>
        <dbReference type="ARBA" id="ARBA00022553"/>
    </source>
</evidence>
<keyword evidence="12" id="KW-0418">Kinase</keyword>
<dbReference type="SUPFAM" id="SSF57889">
    <property type="entry name" value="Cysteine-rich domain"/>
    <property type="match status" value="2"/>
</dbReference>
<dbReference type="PROSITE" id="PS50011">
    <property type="entry name" value="PROTEIN_KINASE_DOM"/>
    <property type="match status" value="1"/>
</dbReference>
<feature type="binding site" evidence="16">
    <location>
        <position position="709"/>
    </location>
    <ligand>
        <name>ATP</name>
        <dbReference type="ChEBI" id="CHEBI:30616"/>
    </ligand>
</feature>
<dbReference type="PROSITE" id="PS50004">
    <property type="entry name" value="C2"/>
    <property type="match status" value="1"/>
</dbReference>
<evidence type="ECO:0000256" key="15">
    <source>
        <dbReference type="ARBA" id="ARBA00022840"/>
    </source>
</evidence>
<evidence type="ECO:0000256" key="11">
    <source>
        <dbReference type="ARBA" id="ARBA00022771"/>
    </source>
</evidence>
<dbReference type="SMART" id="SM00109">
    <property type="entry name" value="C1"/>
    <property type="match status" value="2"/>
</dbReference>
<name>A0AAV2L4U7_KNICA</name>
<evidence type="ECO:0000313" key="23">
    <source>
        <dbReference type="Proteomes" id="UP001497482"/>
    </source>
</evidence>
<dbReference type="InterPro" id="IPR020454">
    <property type="entry name" value="DAG/PE-bd"/>
</dbReference>
<feature type="domain" description="Protein kinase" evidence="19">
    <location>
        <begin position="680"/>
        <end position="938"/>
    </location>
</feature>
<dbReference type="GO" id="GO:0005524">
    <property type="term" value="F:ATP binding"/>
    <property type="evidence" value="ECO:0007669"/>
    <property type="project" value="UniProtKB-UniRule"/>
</dbReference>
<protein>
    <recommendedName>
        <fullName evidence="4">protein kinase C</fullName>
        <ecNumber evidence="4">2.7.11.13</ecNumber>
    </recommendedName>
</protein>
<evidence type="ECO:0000256" key="1">
    <source>
        <dbReference type="ARBA" id="ARBA00001913"/>
    </source>
</evidence>
<feature type="domain" description="Phorbol-ester/DAG-type" evidence="20">
    <location>
        <begin position="441"/>
        <end position="491"/>
    </location>
</feature>
<evidence type="ECO:0000256" key="12">
    <source>
        <dbReference type="ARBA" id="ARBA00022777"/>
    </source>
</evidence>
<dbReference type="GO" id="GO:0016020">
    <property type="term" value="C:membrane"/>
    <property type="evidence" value="ECO:0007669"/>
    <property type="project" value="UniProtKB-SubCell"/>
</dbReference>
<dbReference type="GO" id="GO:0008270">
    <property type="term" value="F:zinc ion binding"/>
    <property type="evidence" value="ECO:0007669"/>
    <property type="project" value="UniProtKB-KW"/>
</dbReference>
<accession>A0AAV2L4U7</accession>
<dbReference type="InterPro" id="IPR046349">
    <property type="entry name" value="C1-like_sf"/>
</dbReference>
<comment type="subcellular location">
    <subcellularLocation>
        <location evidence="2">Membrane</location>
        <topology evidence="2">Peripheral membrane protein</topology>
    </subcellularLocation>
</comment>
<keyword evidence="9" id="KW-0677">Repeat</keyword>
<dbReference type="InterPro" id="IPR017892">
    <property type="entry name" value="Pkinase_C"/>
</dbReference>
<dbReference type="FunFam" id="3.30.60.20:FF:000006">
    <property type="entry name" value="Protein kinase C"/>
    <property type="match status" value="1"/>
</dbReference>
<evidence type="ECO:0000256" key="16">
    <source>
        <dbReference type="PROSITE-ProRule" id="PRU10141"/>
    </source>
</evidence>
<evidence type="ECO:0000259" key="18">
    <source>
        <dbReference type="PROSITE" id="PS50004"/>
    </source>
</evidence>
<dbReference type="PROSITE" id="PS51285">
    <property type="entry name" value="AGC_KINASE_CTER"/>
    <property type="match status" value="1"/>
</dbReference>
<dbReference type="Pfam" id="PF00069">
    <property type="entry name" value="Pkinase"/>
    <property type="match status" value="1"/>
</dbReference>
<evidence type="ECO:0000256" key="14">
    <source>
        <dbReference type="ARBA" id="ARBA00022837"/>
    </source>
</evidence>
<keyword evidence="13" id="KW-0862">Zinc</keyword>
<proteinExistence type="inferred from homology"/>
<evidence type="ECO:0000256" key="13">
    <source>
        <dbReference type="ARBA" id="ARBA00022833"/>
    </source>
</evidence>
<feature type="region of interest" description="Disordered" evidence="17">
    <location>
        <begin position="83"/>
        <end position="362"/>
    </location>
</feature>
<dbReference type="Gene3D" id="3.30.60.20">
    <property type="match status" value="2"/>
</dbReference>
<dbReference type="PROSITE" id="PS00108">
    <property type="entry name" value="PROTEIN_KINASE_ST"/>
    <property type="match status" value="1"/>
</dbReference>
<dbReference type="Gene3D" id="3.30.200.20">
    <property type="entry name" value="Phosphorylase Kinase, domain 1"/>
    <property type="match status" value="2"/>
</dbReference>
<keyword evidence="7" id="KW-0808">Transferase</keyword>
<dbReference type="SMART" id="SM00220">
    <property type="entry name" value="S_TKc"/>
    <property type="match status" value="1"/>
</dbReference>
<dbReference type="PROSITE" id="PS00107">
    <property type="entry name" value="PROTEIN_KINASE_ATP"/>
    <property type="match status" value="1"/>
</dbReference>
<dbReference type="SUPFAM" id="SSF56112">
    <property type="entry name" value="Protein kinase-like (PK-like)"/>
    <property type="match status" value="1"/>
</dbReference>
<evidence type="ECO:0000256" key="10">
    <source>
        <dbReference type="ARBA" id="ARBA00022741"/>
    </source>
</evidence>
<evidence type="ECO:0000256" key="17">
    <source>
        <dbReference type="SAM" id="MobiDB-lite"/>
    </source>
</evidence>
<dbReference type="FunFam" id="2.60.40.150:FF:000012">
    <property type="entry name" value="Kinase C alpha type"/>
    <property type="match status" value="1"/>
</dbReference>
<dbReference type="PRINTS" id="PR00360">
    <property type="entry name" value="C2DOMAIN"/>
</dbReference>
<feature type="domain" description="Phorbol-ester/DAG-type" evidence="20">
    <location>
        <begin position="376"/>
        <end position="426"/>
    </location>
</feature>
<dbReference type="SUPFAM" id="SSF49562">
    <property type="entry name" value="C2 domain (Calcium/lipid-binding domain, CaLB)"/>
    <property type="match status" value="1"/>
</dbReference>
<dbReference type="InterPro" id="IPR002219">
    <property type="entry name" value="PKC_DAG/PE"/>
</dbReference>
<dbReference type="InterPro" id="IPR008271">
    <property type="entry name" value="Ser/Thr_kinase_AS"/>
</dbReference>
<dbReference type="EMBL" id="OZ035843">
    <property type="protein sequence ID" value="CAL1597448.1"/>
    <property type="molecule type" value="Genomic_DNA"/>
</dbReference>
<dbReference type="SMART" id="SM00133">
    <property type="entry name" value="S_TK_X"/>
    <property type="match status" value="1"/>
</dbReference>
<evidence type="ECO:0000313" key="22">
    <source>
        <dbReference type="EMBL" id="CAL1597448.1"/>
    </source>
</evidence>
<evidence type="ECO:0000256" key="2">
    <source>
        <dbReference type="ARBA" id="ARBA00004170"/>
    </source>
</evidence>
<dbReference type="EC" id="2.7.11.13" evidence="4"/>
<sequence length="1007" mass="114365">MRSLRIRPDSDVFQLRPDVQRWIPVHRGRVSAEQVLERSLYFQSQVVFGGFCEDRVMGTKERKGCVHFALALSLLEDWKESEVENQRSQSPVNTGGQRGLVPPLQTRRTERTGPTSADQEDREDWSHLCRPGGQRGLVPPLQTRRTERTGPTSADQEDREDWSHLCRPGGQRGLVPPLQTRRTERTVPTSADQEDREDWSHLCRPGGQRGLVPPLQTRRTERTVPTSADQEDREDWSHLCRPGGQRGLVPPLQTRRTERTVPTSADQEDREDWSHLCRPGGQRGLVPPLQTRRTERTVPTSADQEDREEKQDKGIMAEREEEENKKVMAEREDKEDNKSMPEREDREDGPSDASSSAAVKRRKGALIQKSIHEVKDHKFIARGFKYPTLCSHCSDLIFGFGTPGFQCKVFCVVVHKRCHEMILFSCPGADTGPDTDDPRMRHKFNIHTFISSTFCDHCGSLLFGLLHQGMKCESCDMNVHNKCVSNVPNLCGTDRTESRGRLYLTAEVKGDKLQVKVGEGKNLIPMDPNGLSDPYVKLMLIPSHANDSKKKTKTIRCTLNPTWNETFTFQLKPSDKERRLSVQVWDWDRISRNDFMGSFSFGVSELMKSPVSGWFKLLCQVEGEFFNVPILVGSDGNEDLRKRFENARLDPGPRRVPQSETSSASQLPATIMKSVKISDFKFLALLGKGSFGKVMLVEMKGSDQLYALKILRKDVLLQNNDVSYALVEKRVLALQEKSPFITHLHSCFQTADRLYFVMEYVNGGDLMFHINKAGEFKEPQAVFYAAEIALALFFLHGKGVIYRDLKLDNVMLDSEGHVKITDFGMCKDNIVDGRTTRTLCGTPDYIAPEMIAHQPYGHSVDWWSYGVVLFEMLAGMPPFLEEDRDALFKLILGSTIVYPWSFSKEAVSVCKGLLTKEPAERLGCGPDGEQDIRGHVFFRRINWMRLQNREIQPPFRPKACGRGAENFDKIFTRVMPLLTPTDDRLIANIDQAPFADFSFVNPQLPCP</sequence>
<evidence type="ECO:0000256" key="8">
    <source>
        <dbReference type="ARBA" id="ARBA00022723"/>
    </source>
</evidence>
<organism evidence="22 23">
    <name type="scientific">Knipowitschia caucasica</name>
    <name type="common">Caucasian dwarf goby</name>
    <name type="synonym">Pomatoschistus caucasicus</name>
    <dbReference type="NCBI Taxonomy" id="637954"/>
    <lineage>
        <taxon>Eukaryota</taxon>
        <taxon>Metazoa</taxon>
        <taxon>Chordata</taxon>
        <taxon>Craniata</taxon>
        <taxon>Vertebrata</taxon>
        <taxon>Euteleostomi</taxon>
        <taxon>Actinopterygii</taxon>
        <taxon>Neopterygii</taxon>
        <taxon>Teleostei</taxon>
        <taxon>Neoteleostei</taxon>
        <taxon>Acanthomorphata</taxon>
        <taxon>Gobiaria</taxon>
        <taxon>Gobiiformes</taxon>
        <taxon>Gobioidei</taxon>
        <taxon>Gobiidae</taxon>
        <taxon>Gobiinae</taxon>
        <taxon>Knipowitschia</taxon>
    </lineage>
</organism>
<dbReference type="PROSITE" id="PS00479">
    <property type="entry name" value="ZF_DAG_PE_1"/>
    <property type="match status" value="1"/>
</dbReference>
<dbReference type="PRINTS" id="PR00008">
    <property type="entry name" value="DAGPEDOMAIN"/>
</dbReference>
<dbReference type="Pfam" id="PF00130">
    <property type="entry name" value="C1_1"/>
    <property type="match status" value="2"/>
</dbReference>
<keyword evidence="14" id="KW-0106">Calcium</keyword>
<gene>
    <name evidence="22" type="ORF">KC01_LOCUS25952</name>
</gene>
<feature type="domain" description="AGC-kinase C-terminal" evidence="21">
    <location>
        <begin position="939"/>
        <end position="1007"/>
    </location>
</feature>
<evidence type="ECO:0000256" key="3">
    <source>
        <dbReference type="ARBA" id="ARBA00005490"/>
    </source>
</evidence>
<evidence type="ECO:0000256" key="4">
    <source>
        <dbReference type="ARBA" id="ARBA00012429"/>
    </source>
</evidence>
<comment type="cofactor">
    <cofactor evidence="1">
        <name>Ca(2+)</name>
        <dbReference type="ChEBI" id="CHEBI:29108"/>
    </cofactor>
</comment>
<keyword evidence="5" id="KW-0723">Serine/threonine-protein kinase</keyword>
<dbReference type="Gene3D" id="1.10.510.10">
    <property type="entry name" value="Transferase(Phosphotransferase) domain 1"/>
    <property type="match status" value="1"/>
</dbReference>
<dbReference type="Proteomes" id="UP001497482">
    <property type="component" value="Chromosome 21"/>
</dbReference>
<dbReference type="FunFam" id="1.10.510.10:FF:000023">
    <property type="entry name" value="Protein kinase C"/>
    <property type="match status" value="1"/>
</dbReference>
<dbReference type="GO" id="GO:0004697">
    <property type="term" value="F:diacylglycerol-dependent serine/threonine kinase activity"/>
    <property type="evidence" value="ECO:0007669"/>
    <property type="project" value="UniProtKB-EC"/>
</dbReference>
<keyword evidence="11" id="KW-0863">Zinc-finger</keyword>
<dbReference type="InterPro" id="IPR000008">
    <property type="entry name" value="C2_dom"/>
</dbReference>
<dbReference type="Pfam" id="PF00168">
    <property type="entry name" value="C2"/>
    <property type="match status" value="1"/>
</dbReference>
<keyword evidence="8" id="KW-0479">Metal-binding</keyword>
<dbReference type="InterPro" id="IPR011009">
    <property type="entry name" value="Kinase-like_dom_sf"/>
</dbReference>
<dbReference type="Pfam" id="PF00433">
    <property type="entry name" value="Pkinase_C"/>
    <property type="match status" value="1"/>
</dbReference>
<feature type="compositionally biased region" description="Polar residues" evidence="17">
    <location>
        <begin position="86"/>
        <end position="95"/>
    </location>
</feature>
<dbReference type="InterPro" id="IPR017441">
    <property type="entry name" value="Protein_kinase_ATP_BS"/>
</dbReference>
<dbReference type="CDD" id="cd20836">
    <property type="entry name" value="C1_cPKC_rpt2"/>
    <property type="match status" value="1"/>
</dbReference>
<feature type="compositionally biased region" description="Basic and acidic residues" evidence="17">
    <location>
        <begin position="307"/>
        <end position="349"/>
    </location>
</feature>
<dbReference type="FunFam" id="3.30.200.20:FF:000080">
    <property type="entry name" value="Protein kinase C"/>
    <property type="match status" value="1"/>
</dbReference>
<keyword evidence="6" id="KW-0597">Phosphoprotein</keyword>
<evidence type="ECO:0000259" key="19">
    <source>
        <dbReference type="PROSITE" id="PS50011"/>
    </source>
</evidence>
<dbReference type="PANTHER" id="PTHR24351">
    <property type="entry name" value="RIBOSOMAL PROTEIN S6 KINASE"/>
    <property type="match status" value="1"/>
</dbReference>
<keyword evidence="10 16" id="KW-0547">Nucleotide-binding</keyword>
<keyword evidence="23" id="KW-1185">Reference proteome</keyword>
<evidence type="ECO:0000256" key="7">
    <source>
        <dbReference type="ARBA" id="ARBA00022679"/>
    </source>
</evidence>
<comment type="similarity">
    <text evidence="3">Belongs to the protein kinase superfamily. AGC Ser/Thr protein kinase family. PKC subfamily.</text>
</comment>
<dbReference type="InterPro" id="IPR000719">
    <property type="entry name" value="Prot_kinase_dom"/>
</dbReference>
<evidence type="ECO:0000259" key="21">
    <source>
        <dbReference type="PROSITE" id="PS51285"/>
    </source>
</evidence>
<dbReference type="CDD" id="cd04026">
    <property type="entry name" value="C2_PKC_alpha_gamma"/>
    <property type="match status" value="1"/>
</dbReference>
<dbReference type="PROSITE" id="PS50081">
    <property type="entry name" value="ZF_DAG_PE_2"/>
    <property type="match status" value="2"/>
</dbReference>
<evidence type="ECO:0000256" key="5">
    <source>
        <dbReference type="ARBA" id="ARBA00022527"/>
    </source>
</evidence>
<evidence type="ECO:0000259" key="20">
    <source>
        <dbReference type="PROSITE" id="PS50081"/>
    </source>
</evidence>
<dbReference type="InterPro" id="IPR000961">
    <property type="entry name" value="AGC-kinase_C"/>
</dbReference>
<evidence type="ECO:0000256" key="9">
    <source>
        <dbReference type="ARBA" id="ARBA00022737"/>
    </source>
</evidence>
<dbReference type="SMART" id="SM00239">
    <property type="entry name" value="C2"/>
    <property type="match status" value="1"/>
</dbReference>
<reference evidence="22 23" key="1">
    <citation type="submission" date="2024-04" db="EMBL/GenBank/DDBJ databases">
        <authorList>
            <person name="Waldvogel A.-M."/>
            <person name="Schoenle A."/>
        </authorList>
    </citation>
    <scope>NUCLEOTIDE SEQUENCE [LARGE SCALE GENOMIC DNA]</scope>
</reference>